<dbReference type="Proteomes" id="UP000199541">
    <property type="component" value="Unassembled WGS sequence"/>
</dbReference>
<dbReference type="RefSeq" id="WP_035843620.1">
    <property type="nucleotide sequence ID" value="NZ_BNAB01000005.1"/>
</dbReference>
<evidence type="ECO:0008006" key="3">
    <source>
        <dbReference type="Google" id="ProtNLM"/>
    </source>
</evidence>
<evidence type="ECO:0000313" key="2">
    <source>
        <dbReference type="Proteomes" id="UP000199541"/>
    </source>
</evidence>
<gene>
    <name evidence="1" type="ORF">SAMN05444006_106216</name>
</gene>
<sequence length="102" mass="11125">MNRAIEVKRGSIYVPVEIYDTYFAGLEAVIVLIRDDKLMILPVRQMAAGGCLLKVRNARGDRVATAPDVFEAHGLAEFSIANLEVRWSAEDGALVADLPSPP</sequence>
<evidence type="ECO:0000313" key="1">
    <source>
        <dbReference type="EMBL" id="SDW77618.1"/>
    </source>
</evidence>
<protein>
    <recommendedName>
        <fullName evidence="3">SpoVT-AbrB domain-containing protein</fullName>
    </recommendedName>
</protein>
<dbReference type="EMBL" id="FNOB01000006">
    <property type="protein sequence ID" value="SDW77618.1"/>
    <property type="molecule type" value="Genomic_DNA"/>
</dbReference>
<organism evidence="1 2">
    <name type="scientific">Allgaiera indica</name>
    <dbReference type="NCBI Taxonomy" id="765699"/>
    <lineage>
        <taxon>Bacteria</taxon>
        <taxon>Pseudomonadati</taxon>
        <taxon>Pseudomonadota</taxon>
        <taxon>Alphaproteobacteria</taxon>
        <taxon>Rhodobacterales</taxon>
        <taxon>Paracoccaceae</taxon>
        <taxon>Allgaiera</taxon>
    </lineage>
</organism>
<reference evidence="1 2" key="1">
    <citation type="submission" date="2016-10" db="EMBL/GenBank/DDBJ databases">
        <authorList>
            <person name="Varghese N."/>
            <person name="Submissions S."/>
        </authorList>
    </citation>
    <scope>NUCLEOTIDE SEQUENCE [LARGE SCALE GENOMIC DNA]</scope>
    <source>
        <strain evidence="1 2">DSM 24802</strain>
    </source>
</reference>
<accession>A0A1H2WAS1</accession>
<keyword evidence="2" id="KW-1185">Reference proteome</keyword>
<proteinExistence type="predicted"/>
<comment type="caution">
    <text evidence="1">The sequence shown here is derived from an EMBL/GenBank/DDBJ whole genome shotgun (WGS) entry which is preliminary data.</text>
</comment>
<name>A0A1H2WAS1_9RHOB</name>